<gene>
    <name evidence="1" type="ORF">HEQ44_06195</name>
</gene>
<accession>A0ABX1L431</accession>
<dbReference type="EMBL" id="JAAVSD010000014">
    <property type="protein sequence ID" value="NLR29772.1"/>
    <property type="molecule type" value="Genomic_DNA"/>
</dbReference>
<keyword evidence="2" id="KW-1185">Reference proteome</keyword>
<sequence length="99" mass="11097">MINPGTQNKDRLTIRVNHDRKINATKIAEELGTDLPTLVNMFIARLVQENGMPFRPMSNDAIVGLDEALADVKAGRVTTFDSADAFRDELRRLEKPTDD</sequence>
<evidence type="ECO:0000313" key="1">
    <source>
        <dbReference type="EMBL" id="NLR29772.1"/>
    </source>
</evidence>
<evidence type="ECO:0008006" key="3">
    <source>
        <dbReference type="Google" id="ProtNLM"/>
    </source>
</evidence>
<evidence type="ECO:0000313" key="2">
    <source>
        <dbReference type="Proteomes" id="UP000707477"/>
    </source>
</evidence>
<protein>
    <recommendedName>
        <fullName evidence="3">Damage-inducible protein J</fullName>
    </recommendedName>
</protein>
<dbReference type="InterPro" id="IPR007337">
    <property type="entry name" value="RelB/DinJ"/>
</dbReference>
<comment type="caution">
    <text evidence="1">The sequence shown here is derived from an EMBL/GenBank/DDBJ whole genome shotgun (WGS) entry which is preliminary data.</text>
</comment>
<dbReference type="Gene3D" id="1.10.1220.10">
    <property type="entry name" value="Met repressor-like"/>
    <property type="match status" value="1"/>
</dbReference>
<dbReference type="RefSeq" id="WP_168850264.1">
    <property type="nucleotide sequence ID" value="NZ_JAAVSD010000014.1"/>
</dbReference>
<name>A0ABX1L431_9LACO</name>
<dbReference type="InterPro" id="IPR013321">
    <property type="entry name" value="Arc_rbn_hlx_hlx"/>
</dbReference>
<dbReference type="Proteomes" id="UP000707477">
    <property type="component" value="Unassembled WGS sequence"/>
</dbReference>
<dbReference type="Pfam" id="PF04221">
    <property type="entry name" value="RelB"/>
    <property type="match status" value="1"/>
</dbReference>
<proteinExistence type="predicted"/>
<reference evidence="1 2" key="1">
    <citation type="submission" date="2020-03" db="EMBL/GenBank/DDBJ databases">
        <authorList>
            <person name="Zhang Z."/>
            <person name="Guo Z."/>
            <person name="Hou Q."/>
            <person name="Shen X."/>
        </authorList>
    </citation>
    <scope>NUCLEOTIDE SEQUENCE [LARGE SCALE GENOMIC DNA]</scope>
    <source>
        <strain evidence="1 2">HBUAS51329</strain>
    </source>
</reference>
<organism evidence="1 2">
    <name type="scientific">Levilactobacillus tujiorum</name>
    <dbReference type="NCBI Taxonomy" id="2912243"/>
    <lineage>
        <taxon>Bacteria</taxon>
        <taxon>Bacillati</taxon>
        <taxon>Bacillota</taxon>
        <taxon>Bacilli</taxon>
        <taxon>Lactobacillales</taxon>
        <taxon>Lactobacillaceae</taxon>
        <taxon>Levilactobacillus</taxon>
    </lineage>
</organism>